<evidence type="ECO:0000313" key="2">
    <source>
        <dbReference type="Proteomes" id="UP000282574"/>
    </source>
</evidence>
<keyword evidence="2" id="KW-1185">Reference proteome</keyword>
<organism evidence="1 2">
    <name type="scientific">Chroococcidiopsis cubana SAG 39.79</name>
    <dbReference type="NCBI Taxonomy" id="388085"/>
    <lineage>
        <taxon>Bacteria</taxon>
        <taxon>Bacillati</taxon>
        <taxon>Cyanobacteriota</taxon>
        <taxon>Cyanophyceae</taxon>
        <taxon>Chroococcidiopsidales</taxon>
        <taxon>Chroococcidiopsidaceae</taxon>
        <taxon>Chroococcidiopsis</taxon>
    </lineage>
</organism>
<sequence>MINSMPRPKKSEPLEYGELKKPYQFTITDTVSKMIDDVADELGVTRSDALERAIRAGGMKLALDYQKEQESEQK</sequence>
<accession>A0AB37UJM4</accession>
<comment type="caution">
    <text evidence="1">The sequence shown here is derived from an EMBL/GenBank/DDBJ whole genome shotgun (WGS) entry which is preliminary data.</text>
</comment>
<evidence type="ECO:0008006" key="3">
    <source>
        <dbReference type="Google" id="ProtNLM"/>
    </source>
</evidence>
<dbReference type="AlphaFoldDB" id="A0AB37UJM4"/>
<gene>
    <name evidence="1" type="ORF">DSM107010_30750</name>
</gene>
<proteinExistence type="predicted"/>
<protein>
    <recommendedName>
        <fullName evidence="3">Ribbon-helix-helix protein CopG domain-containing protein</fullName>
    </recommendedName>
</protein>
<reference evidence="1 2" key="1">
    <citation type="journal article" date="2019" name="Genome Biol. Evol.">
        <title>Day and night: Metabolic profiles and evolutionary relationships of six axenic non-marine cyanobacteria.</title>
        <authorList>
            <person name="Will S.E."/>
            <person name="Henke P."/>
            <person name="Boedeker C."/>
            <person name="Huang S."/>
            <person name="Brinkmann H."/>
            <person name="Rohde M."/>
            <person name="Jarek M."/>
            <person name="Friedl T."/>
            <person name="Seufert S."/>
            <person name="Schumacher M."/>
            <person name="Overmann J."/>
            <person name="Neumann-Schaal M."/>
            <person name="Petersen J."/>
        </authorList>
    </citation>
    <scope>NUCLEOTIDE SEQUENCE [LARGE SCALE GENOMIC DNA]</scope>
    <source>
        <strain evidence="1 2">SAG 39.79</strain>
    </source>
</reference>
<evidence type="ECO:0000313" key="1">
    <source>
        <dbReference type="EMBL" id="RUT11588.1"/>
    </source>
</evidence>
<name>A0AB37UJM4_9CYAN</name>
<dbReference type="EMBL" id="RSCK01000023">
    <property type="protein sequence ID" value="RUT11588.1"/>
    <property type="molecule type" value="Genomic_DNA"/>
</dbReference>
<dbReference type="Proteomes" id="UP000282574">
    <property type="component" value="Unassembled WGS sequence"/>
</dbReference>